<gene>
    <name evidence="1" type="ORF">HNP39_001580</name>
</gene>
<reference evidence="1 2" key="1">
    <citation type="submission" date="2020-08" db="EMBL/GenBank/DDBJ databases">
        <title>Functional genomics of gut bacteria from endangered species of beetles.</title>
        <authorList>
            <person name="Carlos-Shanley C."/>
        </authorList>
    </citation>
    <scope>NUCLEOTIDE SEQUENCE [LARGE SCALE GENOMIC DNA]</scope>
    <source>
        <strain evidence="1 2">S00152</strain>
    </source>
</reference>
<proteinExistence type="predicted"/>
<name>A0ABR6B1A4_9BACI</name>
<dbReference type="EMBL" id="JACJIG010000002">
    <property type="protein sequence ID" value="MBA8917859.1"/>
    <property type="molecule type" value="Genomic_DNA"/>
</dbReference>
<keyword evidence="2" id="KW-1185">Reference proteome</keyword>
<dbReference type="Proteomes" id="UP000517315">
    <property type="component" value="Unassembled WGS sequence"/>
</dbReference>
<comment type="caution">
    <text evidence="1">The sequence shown here is derived from an EMBL/GenBank/DDBJ whole genome shotgun (WGS) entry which is preliminary data.</text>
</comment>
<protein>
    <submittedName>
        <fullName evidence="1">Uncharacterized protein</fullName>
    </submittedName>
</protein>
<evidence type="ECO:0000313" key="2">
    <source>
        <dbReference type="Proteomes" id="UP000517315"/>
    </source>
</evidence>
<sequence>MQKSLFQTTKANESLKQQNEAAIAASLLAKTTIQLFIT</sequence>
<organism evidence="1 2">
    <name type="scientific">Bacillus aerius</name>
    <dbReference type="NCBI Taxonomy" id="293388"/>
    <lineage>
        <taxon>Bacteria</taxon>
        <taxon>Bacillati</taxon>
        <taxon>Bacillota</taxon>
        <taxon>Bacilli</taxon>
        <taxon>Bacillales</taxon>
        <taxon>Bacillaceae</taxon>
        <taxon>Bacillus</taxon>
    </lineage>
</organism>
<evidence type="ECO:0000313" key="1">
    <source>
        <dbReference type="EMBL" id="MBA8917859.1"/>
    </source>
</evidence>
<accession>A0ABR6B1A4</accession>